<feature type="compositionally biased region" description="Polar residues" evidence="1">
    <location>
        <begin position="93"/>
        <end position="105"/>
    </location>
</feature>
<gene>
    <name evidence="2" type="ORF">B0H64DRAFT_405604</name>
</gene>
<feature type="compositionally biased region" description="Polar residues" evidence="1">
    <location>
        <begin position="58"/>
        <end position="67"/>
    </location>
</feature>
<dbReference type="EMBL" id="JAUEPN010000007">
    <property type="protein sequence ID" value="KAK3292087.1"/>
    <property type="molecule type" value="Genomic_DNA"/>
</dbReference>
<name>A0AAE0H8T3_9PEZI</name>
<accession>A0AAE0H8T3</accession>
<reference evidence="2" key="2">
    <citation type="submission" date="2023-06" db="EMBL/GenBank/DDBJ databases">
        <authorList>
            <consortium name="Lawrence Berkeley National Laboratory"/>
            <person name="Haridas S."/>
            <person name="Hensen N."/>
            <person name="Bonometti L."/>
            <person name="Westerberg I."/>
            <person name="Brannstrom I.O."/>
            <person name="Guillou S."/>
            <person name="Cros-Aarteil S."/>
            <person name="Calhoun S."/>
            <person name="Kuo A."/>
            <person name="Mondo S."/>
            <person name="Pangilinan J."/>
            <person name="Riley R."/>
            <person name="Labutti K."/>
            <person name="Andreopoulos B."/>
            <person name="Lipzen A."/>
            <person name="Chen C."/>
            <person name="Yanf M."/>
            <person name="Daum C."/>
            <person name="Ng V."/>
            <person name="Clum A."/>
            <person name="Steindorff A."/>
            <person name="Ohm R."/>
            <person name="Martin F."/>
            <person name="Silar P."/>
            <person name="Natvig D."/>
            <person name="Lalanne C."/>
            <person name="Gautier V."/>
            <person name="Ament-Velasquez S.L."/>
            <person name="Kruys A."/>
            <person name="Hutchinson M.I."/>
            <person name="Powell A.J."/>
            <person name="Barry K."/>
            <person name="Miller A.N."/>
            <person name="Grigoriev I.V."/>
            <person name="Debuchy R."/>
            <person name="Gladieux P."/>
            <person name="Thoren M.H."/>
            <person name="Johannesson H."/>
        </authorList>
    </citation>
    <scope>NUCLEOTIDE SEQUENCE</scope>
    <source>
        <strain evidence="2">CBS 168.71</strain>
    </source>
</reference>
<dbReference type="Pfam" id="PF12396">
    <property type="entry name" value="DUF3659"/>
    <property type="match status" value="1"/>
</dbReference>
<comment type="caution">
    <text evidence="2">The sequence shown here is derived from an EMBL/GenBank/DDBJ whole genome shotgun (WGS) entry which is preliminary data.</text>
</comment>
<feature type="compositionally biased region" description="Basic and acidic residues" evidence="1">
    <location>
        <begin position="134"/>
        <end position="143"/>
    </location>
</feature>
<keyword evidence="3" id="KW-1185">Reference proteome</keyword>
<dbReference type="RefSeq" id="XP_062655601.1">
    <property type="nucleotide sequence ID" value="XM_062804459.1"/>
</dbReference>
<evidence type="ECO:0000313" key="2">
    <source>
        <dbReference type="EMBL" id="KAK3292087.1"/>
    </source>
</evidence>
<reference evidence="2" key="1">
    <citation type="journal article" date="2023" name="Mol. Phylogenet. Evol.">
        <title>Genome-scale phylogeny and comparative genomics of the fungal order Sordariales.</title>
        <authorList>
            <person name="Hensen N."/>
            <person name="Bonometti L."/>
            <person name="Westerberg I."/>
            <person name="Brannstrom I.O."/>
            <person name="Guillou S."/>
            <person name="Cros-Aarteil S."/>
            <person name="Calhoun S."/>
            <person name="Haridas S."/>
            <person name="Kuo A."/>
            <person name="Mondo S."/>
            <person name="Pangilinan J."/>
            <person name="Riley R."/>
            <person name="LaButti K."/>
            <person name="Andreopoulos B."/>
            <person name="Lipzen A."/>
            <person name="Chen C."/>
            <person name="Yan M."/>
            <person name="Daum C."/>
            <person name="Ng V."/>
            <person name="Clum A."/>
            <person name="Steindorff A."/>
            <person name="Ohm R.A."/>
            <person name="Martin F."/>
            <person name="Silar P."/>
            <person name="Natvig D.O."/>
            <person name="Lalanne C."/>
            <person name="Gautier V."/>
            <person name="Ament-Velasquez S.L."/>
            <person name="Kruys A."/>
            <person name="Hutchinson M.I."/>
            <person name="Powell A.J."/>
            <person name="Barry K."/>
            <person name="Miller A.N."/>
            <person name="Grigoriev I.V."/>
            <person name="Debuchy R."/>
            <person name="Gladieux P."/>
            <person name="Hiltunen Thoren M."/>
            <person name="Johannesson H."/>
        </authorList>
    </citation>
    <scope>NUCLEOTIDE SEQUENCE</scope>
    <source>
        <strain evidence="2">CBS 168.71</strain>
    </source>
</reference>
<dbReference type="InterPro" id="IPR022124">
    <property type="entry name" value="DUF3659"/>
</dbReference>
<proteinExistence type="predicted"/>
<dbReference type="Proteomes" id="UP001278766">
    <property type="component" value="Unassembled WGS sequence"/>
</dbReference>
<evidence type="ECO:0000256" key="1">
    <source>
        <dbReference type="SAM" id="MobiDB-lite"/>
    </source>
</evidence>
<feature type="region of interest" description="Disordered" evidence="1">
    <location>
        <begin position="285"/>
        <end position="381"/>
    </location>
</feature>
<feature type="compositionally biased region" description="Basic and acidic residues" evidence="1">
    <location>
        <begin position="351"/>
        <end position="374"/>
    </location>
</feature>
<feature type="compositionally biased region" description="Basic and acidic residues" evidence="1">
    <location>
        <begin position="296"/>
        <end position="311"/>
    </location>
</feature>
<organism evidence="2 3">
    <name type="scientific">Chaetomium fimeti</name>
    <dbReference type="NCBI Taxonomy" id="1854472"/>
    <lineage>
        <taxon>Eukaryota</taxon>
        <taxon>Fungi</taxon>
        <taxon>Dikarya</taxon>
        <taxon>Ascomycota</taxon>
        <taxon>Pezizomycotina</taxon>
        <taxon>Sordariomycetes</taxon>
        <taxon>Sordariomycetidae</taxon>
        <taxon>Sordariales</taxon>
        <taxon>Chaetomiaceae</taxon>
        <taxon>Chaetomium</taxon>
    </lineage>
</organism>
<sequence>MTSFLPPFSLPHHLASTPLQHPGETSLDLAEVPESDRYPSILTRLDSGDSAESAHQAGVSSTPQSATKFFREQQEQKKSPLRIETDSDRGRSSIGSHPATMTSKSQSEHGSRSPPTQYEGEEAPVIDSEGGSENDARKGDTPKRPKSPAYVAPIPRIGSISPKLSPGIQISATDRPELPPSIGALLVGKLIDEDGDVIDEETGQVLAHAAGDLPSMVGRRVSNAQGGILGDDGELLGYVADIEWPKDRPPPTAPPRSLFDVMGRSTSSLMVDHAGNILDAGGNVVGTFHDNNNPLHRKEKEEKEARERAQQTEEETAPQQRSTAPTPTPTPPQQAEEQAQPQSQSTPSDESQPKPRRTEEERRQNAEAWRKENPNESPSDIFLDVKSTREGIQLTIRIPTVFNGQQTTPHISFS</sequence>
<dbReference type="GeneID" id="87841407"/>
<feature type="region of interest" description="Disordered" evidence="1">
    <location>
        <begin position="15"/>
        <end position="162"/>
    </location>
</feature>
<feature type="compositionally biased region" description="Basic and acidic residues" evidence="1">
    <location>
        <begin position="69"/>
        <end position="91"/>
    </location>
</feature>
<evidence type="ECO:0000313" key="3">
    <source>
        <dbReference type="Proteomes" id="UP001278766"/>
    </source>
</evidence>
<dbReference type="AlphaFoldDB" id="A0AAE0H8T3"/>
<feature type="compositionally biased region" description="Low complexity" evidence="1">
    <location>
        <begin position="333"/>
        <end position="348"/>
    </location>
</feature>
<protein>
    <submittedName>
        <fullName evidence="2">Uncharacterized protein</fullName>
    </submittedName>
</protein>